<dbReference type="InterPro" id="IPR036640">
    <property type="entry name" value="ABC1_TM_sf"/>
</dbReference>
<keyword evidence="4 11" id="KW-0067">ATP-binding</keyword>
<evidence type="ECO:0000256" key="3">
    <source>
        <dbReference type="ARBA" id="ARBA00022741"/>
    </source>
</evidence>
<keyword evidence="12" id="KW-1185">Reference proteome</keyword>
<dbReference type="InterPro" id="IPR039421">
    <property type="entry name" value="Type_1_exporter"/>
</dbReference>
<name>A0ABW0UYU9_9ACTN</name>
<dbReference type="GO" id="GO:0005524">
    <property type="term" value="F:ATP binding"/>
    <property type="evidence" value="ECO:0007669"/>
    <property type="project" value="UniProtKB-KW"/>
</dbReference>
<dbReference type="RefSeq" id="WP_381030049.1">
    <property type="nucleotide sequence ID" value="NZ_JBHSNY010000014.1"/>
</dbReference>
<dbReference type="Gene3D" id="1.20.1560.10">
    <property type="entry name" value="ABC transporter type 1, transmembrane domain"/>
    <property type="match status" value="1"/>
</dbReference>
<dbReference type="PANTHER" id="PTHR43394">
    <property type="entry name" value="ATP-DEPENDENT PERMEASE MDL1, MITOCHONDRIAL"/>
    <property type="match status" value="1"/>
</dbReference>
<feature type="domain" description="ABC transporter" evidence="9">
    <location>
        <begin position="380"/>
        <end position="614"/>
    </location>
</feature>
<evidence type="ECO:0000313" key="11">
    <source>
        <dbReference type="EMBL" id="MFC5638790.1"/>
    </source>
</evidence>
<feature type="domain" description="ABC transmembrane type-1" evidence="10">
    <location>
        <begin position="56"/>
        <end position="341"/>
    </location>
</feature>
<dbReference type="Pfam" id="PF00664">
    <property type="entry name" value="ABC_membrane"/>
    <property type="match status" value="1"/>
</dbReference>
<dbReference type="SUPFAM" id="SSF52540">
    <property type="entry name" value="P-loop containing nucleoside triphosphate hydrolases"/>
    <property type="match status" value="1"/>
</dbReference>
<accession>A0ABW0UYU9</accession>
<keyword evidence="5 8" id="KW-1133">Transmembrane helix</keyword>
<dbReference type="InterPro" id="IPR027417">
    <property type="entry name" value="P-loop_NTPase"/>
</dbReference>
<dbReference type="InterPro" id="IPR011527">
    <property type="entry name" value="ABC1_TM_dom"/>
</dbReference>
<keyword evidence="2 8" id="KW-0812">Transmembrane</keyword>
<organism evidence="11 12">
    <name type="scientific">Streptomyces bullii</name>
    <dbReference type="NCBI Taxonomy" id="349910"/>
    <lineage>
        <taxon>Bacteria</taxon>
        <taxon>Bacillati</taxon>
        <taxon>Actinomycetota</taxon>
        <taxon>Actinomycetes</taxon>
        <taxon>Kitasatosporales</taxon>
        <taxon>Streptomycetaceae</taxon>
        <taxon>Streptomyces</taxon>
    </lineage>
</organism>
<dbReference type="InterPro" id="IPR003593">
    <property type="entry name" value="AAA+_ATPase"/>
</dbReference>
<feature type="transmembrane region" description="Helical" evidence="8">
    <location>
        <begin position="55"/>
        <end position="80"/>
    </location>
</feature>
<evidence type="ECO:0000256" key="2">
    <source>
        <dbReference type="ARBA" id="ARBA00022692"/>
    </source>
</evidence>
<dbReference type="PROSITE" id="PS50893">
    <property type="entry name" value="ABC_TRANSPORTER_2"/>
    <property type="match status" value="1"/>
</dbReference>
<evidence type="ECO:0000259" key="10">
    <source>
        <dbReference type="PROSITE" id="PS50929"/>
    </source>
</evidence>
<comment type="caution">
    <text evidence="11">The sequence shown here is derived from an EMBL/GenBank/DDBJ whole genome shotgun (WGS) entry which is preliminary data.</text>
</comment>
<feature type="region of interest" description="Disordered" evidence="7">
    <location>
        <begin position="1"/>
        <end position="32"/>
    </location>
</feature>
<sequence>MTAATAPVPSADDDQHEEPRPQGADDPFDRDVLPTAPGATAALLRSLLAPMKARVAVTTLLLLLQQAAVQSGPLLVAYAIDRAVPAFRADDHGPLMAVGGGYLACALASGGLQYAFVAASARVSQDVLLDLRGRIFRHAQALSIDFHERYTSGRLISRSTTDVESLRELLDEGLQELVSIVLSFVYISAMLLWLDLGLGAVAVASFVPLCLLVRIYRRRAGRVYRQRSTAIAAVIVKFVETMNGIRPVRAFRREAVNDADFRVLNQRHERVNGDALLEMARYVTGSRLVANTAVAAIVLWGAHRVADGTLALGVLAAAVLYLRRLYDPIDRLGMFLNSYQSAAASLEKIAGLLAQRPSVPEPSAPRSLPPLECEHPGREVVFDGVRFGYRTGGEVLPRFDLTLPAGQTVAVVGSTGAGKSTLAKLLARFYDPSEGRVLLDGVDLRDLALTELRRGVVMVTQEAFLFSGTVAENIAIGRPDATREEIEQAAKEIGAHDFIMTLPDGYDTDVRKRGGRISAGQRQLVAFARALLADPAVLILDEATSSLDVPGERAVQRAMATVLRGRTAVVIAHRLSTVEIADRVLVMEYGRIVEDGSPADLVAGTGRFADLHRAWRDSLA</sequence>
<evidence type="ECO:0000256" key="8">
    <source>
        <dbReference type="SAM" id="Phobius"/>
    </source>
</evidence>
<dbReference type="SUPFAM" id="SSF90123">
    <property type="entry name" value="ABC transporter transmembrane region"/>
    <property type="match status" value="1"/>
</dbReference>
<gene>
    <name evidence="11" type="ORF">ACFPZJ_34530</name>
</gene>
<dbReference type="SMART" id="SM00382">
    <property type="entry name" value="AAA"/>
    <property type="match status" value="1"/>
</dbReference>
<dbReference type="InterPro" id="IPR017871">
    <property type="entry name" value="ABC_transporter-like_CS"/>
</dbReference>
<protein>
    <submittedName>
        <fullName evidence="11">ABC transporter ATP-binding protein</fullName>
    </submittedName>
</protein>
<dbReference type="InterPro" id="IPR003439">
    <property type="entry name" value="ABC_transporter-like_ATP-bd"/>
</dbReference>
<feature type="transmembrane region" description="Helical" evidence="8">
    <location>
        <begin position="308"/>
        <end position="326"/>
    </location>
</feature>
<comment type="subcellular location">
    <subcellularLocation>
        <location evidence="1">Cell membrane</location>
        <topology evidence="1">Multi-pass membrane protein</topology>
    </subcellularLocation>
</comment>
<dbReference type="CDD" id="cd18546">
    <property type="entry name" value="ABC_6TM_Rv0194_D2_like"/>
    <property type="match status" value="1"/>
</dbReference>
<dbReference type="Gene3D" id="3.40.50.300">
    <property type="entry name" value="P-loop containing nucleotide triphosphate hydrolases"/>
    <property type="match status" value="1"/>
</dbReference>
<keyword evidence="6 8" id="KW-0472">Membrane</keyword>
<feature type="transmembrane region" description="Helical" evidence="8">
    <location>
        <begin position="200"/>
        <end position="217"/>
    </location>
</feature>
<dbReference type="PANTHER" id="PTHR43394:SF1">
    <property type="entry name" value="ATP-BINDING CASSETTE SUB-FAMILY B MEMBER 10, MITOCHONDRIAL"/>
    <property type="match status" value="1"/>
</dbReference>
<reference evidence="12" key="1">
    <citation type="journal article" date="2019" name="Int. J. Syst. Evol. Microbiol.">
        <title>The Global Catalogue of Microorganisms (GCM) 10K type strain sequencing project: providing services to taxonomists for standard genome sequencing and annotation.</title>
        <authorList>
            <consortium name="The Broad Institute Genomics Platform"/>
            <consortium name="The Broad Institute Genome Sequencing Center for Infectious Disease"/>
            <person name="Wu L."/>
            <person name="Ma J."/>
        </authorList>
    </citation>
    <scope>NUCLEOTIDE SEQUENCE [LARGE SCALE GENOMIC DNA]</scope>
    <source>
        <strain evidence="12">CGMCC 4.7248</strain>
    </source>
</reference>
<evidence type="ECO:0000313" key="12">
    <source>
        <dbReference type="Proteomes" id="UP001596154"/>
    </source>
</evidence>
<evidence type="ECO:0000256" key="5">
    <source>
        <dbReference type="ARBA" id="ARBA00022989"/>
    </source>
</evidence>
<evidence type="ECO:0000256" key="4">
    <source>
        <dbReference type="ARBA" id="ARBA00022840"/>
    </source>
</evidence>
<evidence type="ECO:0000259" key="9">
    <source>
        <dbReference type="PROSITE" id="PS50893"/>
    </source>
</evidence>
<evidence type="ECO:0000256" key="6">
    <source>
        <dbReference type="ARBA" id="ARBA00023136"/>
    </source>
</evidence>
<keyword evidence="3" id="KW-0547">Nucleotide-binding</keyword>
<dbReference type="PROSITE" id="PS00211">
    <property type="entry name" value="ABC_TRANSPORTER_1"/>
    <property type="match status" value="1"/>
</dbReference>
<proteinExistence type="predicted"/>
<dbReference type="Proteomes" id="UP001596154">
    <property type="component" value="Unassembled WGS sequence"/>
</dbReference>
<dbReference type="PROSITE" id="PS50929">
    <property type="entry name" value="ABC_TM1F"/>
    <property type="match status" value="1"/>
</dbReference>
<dbReference type="Pfam" id="PF00005">
    <property type="entry name" value="ABC_tran"/>
    <property type="match status" value="1"/>
</dbReference>
<evidence type="ECO:0000256" key="1">
    <source>
        <dbReference type="ARBA" id="ARBA00004651"/>
    </source>
</evidence>
<dbReference type="EMBL" id="JBHSNY010000014">
    <property type="protein sequence ID" value="MFC5638790.1"/>
    <property type="molecule type" value="Genomic_DNA"/>
</dbReference>
<feature type="transmembrane region" description="Helical" evidence="8">
    <location>
        <begin position="100"/>
        <end position="119"/>
    </location>
</feature>
<feature type="transmembrane region" description="Helical" evidence="8">
    <location>
        <begin position="177"/>
        <end position="194"/>
    </location>
</feature>
<evidence type="ECO:0000256" key="7">
    <source>
        <dbReference type="SAM" id="MobiDB-lite"/>
    </source>
</evidence>